<feature type="compositionally biased region" description="Acidic residues" evidence="1">
    <location>
        <begin position="8"/>
        <end position="27"/>
    </location>
</feature>
<comment type="caution">
    <text evidence="2">The sequence shown here is derived from an EMBL/GenBank/DDBJ whole genome shotgun (WGS) entry which is preliminary data.</text>
</comment>
<evidence type="ECO:0000256" key="1">
    <source>
        <dbReference type="SAM" id="MobiDB-lite"/>
    </source>
</evidence>
<keyword evidence="3" id="KW-1185">Reference proteome</keyword>
<sequence length="54" mass="5602">MIATQEPPTDEPEVIATEPDAEPDDEGAVPSEPEPAGGPDDRDDAPDDEGVDAE</sequence>
<dbReference type="EMBL" id="JANUGQ010000032">
    <property type="protein sequence ID" value="MCS0639197.1"/>
    <property type="molecule type" value="Genomic_DNA"/>
</dbReference>
<reference evidence="2" key="1">
    <citation type="submission" date="2022-08" db="EMBL/GenBank/DDBJ databases">
        <authorList>
            <person name="Somphong A."/>
            <person name="Phongsopitanun W."/>
        </authorList>
    </citation>
    <scope>NUCLEOTIDE SEQUENCE</scope>
    <source>
        <strain evidence="2">LP05-1</strain>
    </source>
</reference>
<gene>
    <name evidence="2" type="ORF">NX801_26855</name>
</gene>
<proteinExistence type="predicted"/>
<evidence type="ECO:0000313" key="3">
    <source>
        <dbReference type="Proteomes" id="UP001431313"/>
    </source>
</evidence>
<feature type="region of interest" description="Disordered" evidence="1">
    <location>
        <begin position="1"/>
        <end position="54"/>
    </location>
</feature>
<protein>
    <submittedName>
        <fullName evidence="2">Uncharacterized protein</fullName>
    </submittedName>
</protein>
<dbReference type="Proteomes" id="UP001431313">
    <property type="component" value="Unassembled WGS sequence"/>
</dbReference>
<evidence type="ECO:0000313" key="2">
    <source>
        <dbReference type="EMBL" id="MCS0639197.1"/>
    </source>
</evidence>
<accession>A0ABT2CQ32</accession>
<name>A0ABT2CQ32_9ACTN</name>
<organism evidence="2 3">
    <name type="scientific">Streptomyces pyxinae</name>
    <dbReference type="NCBI Taxonomy" id="2970734"/>
    <lineage>
        <taxon>Bacteria</taxon>
        <taxon>Bacillati</taxon>
        <taxon>Actinomycetota</taxon>
        <taxon>Actinomycetes</taxon>
        <taxon>Kitasatosporales</taxon>
        <taxon>Streptomycetaceae</taxon>
        <taxon>Streptomyces</taxon>
    </lineage>
</organism>
<feature type="compositionally biased region" description="Acidic residues" evidence="1">
    <location>
        <begin position="41"/>
        <end position="54"/>
    </location>
</feature>
<dbReference type="RefSeq" id="WP_258790530.1">
    <property type="nucleotide sequence ID" value="NZ_JANUGQ010000032.1"/>
</dbReference>